<reference evidence="2 3" key="1">
    <citation type="submission" date="2022-10" db="EMBL/GenBank/DDBJ databases">
        <title>Comparative genomics and taxonomic characterization of three novel marine species of genus Reichenbachiella exhibiting antioxidant and polysaccharide degradation activities.</title>
        <authorList>
            <person name="Muhammad N."/>
            <person name="Lee Y.-J."/>
            <person name="Ko J."/>
            <person name="Kim S.-G."/>
        </authorList>
    </citation>
    <scope>NUCLEOTIDE SEQUENCE [LARGE SCALE GENOMIC DNA]</scope>
    <source>
        <strain evidence="2 3">ABR2-5</strain>
    </source>
</reference>
<keyword evidence="1" id="KW-1133">Transmembrane helix</keyword>
<evidence type="ECO:0000313" key="3">
    <source>
        <dbReference type="Proteomes" id="UP001300692"/>
    </source>
</evidence>
<accession>A0ABT3CN76</accession>
<keyword evidence="1" id="KW-0812">Transmembrane</keyword>
<gene>
    <name evidence="2" type="ORF">N7U62_00495</name>
</gene>
<feature type="transmembrane region" description="Helical" evidence="1">
    <location>
        <begin position="20"/>
        <end position="38"/>
    </location>
</feature>
<proteinExistence type="predicted"/>
<comment type="caution">
    <text evidence="2">The sequence shown here is derived from an EMBL/GenBank/DDBJ whole genome shotgun (WGS) entry which is preliminary data.</text>
</comment>
<keyword evidence="1" id="KW-0472">Membrane</keyword>
<feature type="transmembrane region" description="Helical" evidence="1">
    <location>
        <begin position="44"/>
        <end position="61"/>
    </location>
</feature>
<protein>
    <recommendedName>
        <fullName evidence="4">PH domain-containing protein</fullName>
    </recommendedName>
</protein>
<sequence length="159" mass="18457">MADPQETLDIETEKLFPSHFRVVGWILMFMSLVILLYAPVAFPIALIIGLVLLTGYTGVVFDKRKKRYRIYNSILWIKMGTWYSYNEAVKLYINARKTSQYMYTQVTTGSTIRSREFIAFVKLENEEKVFLAGNTNKDKLLKALEPAVAFFQLEVEDYS</sequence>
<evidence type="ECO:0008006" key="4">
    <source>
        <dbReference type="Google" id="ProtNLM"/>
    </source>
</evidence>
<dbReference type="RefSeq" id="WP_264135912.1">
    <property type="nucleotide sequence ID" value="NZ_JAOYOD010000001.1"/>
</dbReference>
<keyword evidence="3" id="KW-1185">Reference proteome</keyword>
<evidence type="ECO:0000313" key="2">
    <source>
        <dbReference type="EMBL" id="MCV9385116.1"/>
    </source>
</evidence>
<name>A0ABT3CN76_9BACT</name>
<evidence type="ECO:0000256" key="1">
    <source>
        <dbReference type="SAM" id="Phobius"/>
    </source>
</evidence>
<organism evidence="2 3">
    <name type="scientific">Reichenbachiella ulvae</name>
    <dbReference type="NCBI Taxonomy" id="2980104"/>
    <lineage>
        <taxon>Bacteria</taxon>
        <taxon>Pseudomonadati</taxon>
        <taxon>Bacteroidota</taxon>
        <taxon>Cytophagia</taxon>
        <taxon>Cytophagales</taxon>
        <taxon>Reichenbachiellaceae</taxon>
        <taxon>Reichenbachiella</taxon>
    </lineage>
</organism>
<dbReference type="Proteomes" id="UP001300692">
    <property type="component" value="Unassembled WGS sequence"/>
</dbReference>
<dbReference type="EMBL" id="JAOYOD010000001">
    <property type="protein sequence ID" value="MCV9385116.1"/>
    <property type="molecule type" value="Genomic_DNA"/>
</dbReference>